<comment type="caution">
    <text evidence="2">The sequence shown here is derived from an EMBL/GenBank/DDBJ whole genome shotgun (WGS) entry which is preliminary data.</text>
</comment>
<dbReference type="InterPro" id="IPR029044">
    <property type="entry name" value="Nucleotide-diphossugar_trans"/>
</dbReference>
<evidence type="ECO:0000259" key="1">
    <source>
        <dbReference type="Pfam" id="PF00535"/>
    </source>
</evidence>
<dbReference type="InterPro" id="IPR001173">
    <property type="entry name" value="Glyco_trans_2-like"/>
</dbReference>
<proteinExistence type="predicted"/>
<dbReference type="PANTHER" id="PTHR22916">
    <property type="entry name" value="GLYCOSYLTRANSFERASE"/>
    <property type="match status" value="1"/>
</dbReference>
<protein>
    <recommendedName>
        <fullName evidence="1">Glycosyltransferase 2-like domain-containing protein</fullName>
    </recommendedName>
</protein>
<dbReference type="SUPFAM" id="SSF53448">
    <property type="entry name" value="Nucleotide-diphospho-sugar transferases"/>
    <property type="match status" value="1"/>
</dbReference>
<dbReference type="Gene3D" id="3.90.550.10">
    <property type="entry name" value="Spore Coat Polysaccharide Biosynthesis Protein SpsA, Chain A"/>
    <property type="match status" value="1"/>
</dbReference>
<evidence type="ECO:0000313" key="2">
    <source>
        <dbReference type="EMBL" id="PHU37884.1"/>
    </source>
</evidence>
<dbReference type="Proteomes" id="UP000224563">
    <property type="component" value="Unassembled WGS sequence"/>
</dbReference>
<evidence type="ECO:0000313" key="3">
    <source>
        <dbReference type="Proteomes" id="UP000224563"/>
    </source>
</evidence>
<dbReference type="RefSeq" id="WP_099385948.1">
    <property type="nucleotide sequence ID" value="NZ_JANSWH010000013.1"/>
</dbReference>
<accession>A0A2G3E3Q1</accession>
<dbReference type="CDD" id="cd00761">
    <property type="entry name" value="Glyco_tranf_GTA_type"/>
    <property type="match status" value="1"/>
</dbReference>
<feature type="domain" description="Glycosyltransferase 2-like" evidence="1">
    <location>
        <begin position="9"/>
        <end position="136"/>
    </location>
</feature>
<sequence>MTVMKPDISIIIPAYNAEETLTKTLDSIKNQTFQNFELILVDDGSTDQTAQVFLDQCYGDPRYQYYYQENAGQGVARNLAVKKAKGDYLCFIDADDLVSENYLEGLLKKAKESGAQIVLSDMFELHEDNLKIPISQRPREGSRLGYIMPTYPAKLFRADFFRDNFVEQPRMKFEDLATVPYYLYIADKIEYVRGIGYYYYQNPNSTVNNIAYFEDRQKSLYYLCDLFQRKGILEQAREEIHTFLKLRYLADKTKFETMIPLIYKRCEVCINQFLGKKGSDMFVNFFMVGSYNLYRAIKYVRGCQIDYRFMATTVESIVGSVNTQLRDCRIERVTKLRKENVISDCTKQFMNVNPADCDDISLFIFDLMDERFDVAYDGETCFTLSDAYLESPEMMPACRKRLSERLQDFSRDFDIFYQKLKSLAGDKKIIMVRMLLAEQYGDEEHREYFDEIDEIREINHLLNQLYDSVEAAIPEIITISVEEMEEYYTDREFRYGCYPWHLNELVYSEIGKMIAEKCDE</sequence>
<dbReference type="AlphaFoldDB" id="A0A2G3E3Q1"/>
<dbReference type="PANTHER" id="PTHR22916:SF3">
    <property type="entry name" value="UDP-GLCNAC:BETAGAL BETA-1,3-N-ACETYLGLUCOSAMINYLTRANSFERASE-LIKE PROTEIN 1"/>
    <property type="match status" value="1"/>
</dbReference>
<dbReference type="Pfam" id="PF19786">
    <property type="entry name" value="DUF6270"/>
    <property type="match status" value="1"/>
</dbReference>
<dbReference type="EMBL" id="PDYG01000025">
    <property type="protein sequence ID" value="PHU37884.1"/>
    <property type="molecule type" value="Genomic_DNA"/>
</dbReference>
<dbReference type="GO" id="GO:0016758">
    <property type="term" value="F:hexosyltransferase activity"/>
    <property type="evidence" value="ECO:0007669"/>
    <property type="project" value="UniProtKB-ARBA"/>
</dbReference>
<reference evidence="2 3" key="2">
    <citation type="submission" date="2017-10" db="EMBL/GenBank/DDBJ databases">
        <authorList>
            <person name="Banno H."/>
            <person name="Chua N.-H."/>
        </authorList>
    </citation>
    <scope>NUCLEOTIDE SEQUENCE [LARGE SCALE GENOMIC DNA]</scope>
    <source>
        <strain evidence="2 3">JK623</strain>
    </source>
</reference>
<dbReference type="InterPro" id="IPR046237">
    <property type="entry name" value="DUF6270"/>
</dbReference>
<reference evidence="2 3" key="1">
    <citation type="submission" date="2017-10" db="EMBL/GenBank/DDBJ databases">
        <title>Resolving the taxonomy of Roseburia spp., Eubacterium rectale and Agathobacter spp. through phylogenomic analysis.</title>
        <authorList>
            <person name="Sheridan P.O."/>
            <person name="Walker A.W."/>
            <person name="Duncan S.H."/>
            <person name="Scott K.P."/>
            <person name="Toole P.W.O."/>
            <person name="Luis P."/>
            <person name="Flint H.J."/>
        </authorList>
    </citation>
    <scope>NUCLEOTIDE SEQUENCE [LARGE SCALE GENOMIC DNA]</scope>
    <source>
        <strain evidence="2 3">JK623</strain>
    </source>
</reference>
<dbReference type="Pfam" id="PF00535">
    <property type="entry name" value="Glycos_transf_2"/>
    <property type="match status" value="1"/>
</dbReference>
<keyword evidence="3" id="KW-1185">Reference proteome</keyword>
<gene>
    <name evidence="2" type="ORF">CSX02_05625</name>
</gene>
<organism evidence="2 3">
    <name type="scientific">Agathobacter ruminis</name>
    <dbReference type="NCBI Taxonomy" id="1712665"/>
    <lineage>
        <taxon>Bacteria</taxon>
        <taxon>Bacillati</taxon>
        <taxon>Bacillota</taxon>
        <taxon>Clostridia</taxon>
        <taxon>Lachnospirales</taxon>
        <taxon>Lachnospiraceae</taxon>
        <taxon>Agathobacter</taxon>
    </lineage>
</organism>
<name>A0A2G3E3Q1_9FIRM</name>